<reference evidence="1" key="2">
    <citation type="submission" date="2025-09" db="UniProtKB">
        <authorList>
            <consortium name="Ensembl"/>
        </authorList>
    </citation>
    <scope>IDENTIFICATION</scope>
</reference>
<name>A0A8B9CFK7_9AVES</name>
<sequence>VTETPRIRNEEKRNLSLGGHVGFDSLPDQLVSKSVTQGFSFNILCVGEHTG</sequence>
<keyword evidence="2" id="KW-1185">Reference proteome</keyword>
<protein>
    <submittedName>
        <fullName evidence="1">Uncharacterized protein</fullName>
    </submittedName>
</protein>
<organism evidence="1 2">
    <name type="scientific">Anser brachyrhynchus</name>
    <name type="common">Pink-footed goose</name>
    <dbReference type="NCBI Taxonomy" id="132585"/>
    <lineage>
        <taxon>Eukaryota</taxon>
        <taxon>Metazoa</taxon>
        <taxon>Chordata</taxon>
        <taxon>Craniata</taxon>
        <taxon>Vertebrata</taxon>
        <taxon>Euteleostomi</taxon>
        <taxon>Archelosauria</taxon>
        <taxon>Archosauria</taxon>
        <taxon>Dinosauria</taxon>
        <taxon>Saurischia</taxon>
        <taxon>Theropoda</taxon>
        <taxon>Coelurosauria</taxon>
        <taxon>Aves</taxon>
        <taxon>Neognathae</taxon>
        <taxon>Galloanserae</taxon>
        <taxon>Anseriformes</taxon>
        <taxon>Anatidae</taxon>
        <taxon>Anserinae</taxon>
        <taxon>Anser</taxon>
    </lineage>
</organism>
<reference evidence="1" key="1">
    <citation type="submission" date="2025-08" db="UniProtKB">
        <authorList>
            <consortium name="Ensembl"/>
        </authorList>
    </citation>
    <scope>IDENTIFICATION</scope>
</reference>
<proteinExistence type="predicted"/>
<dbReference type="Proteomes" id="UP000694426">
    <property type="component" value="Unplaced"/>
</dbReference>
<dbReference type="GeneTree" id="ENSGT00940000156068"/>
<evidence type="ECO:0000313" key="1">
    <source>
        <dbReference type="Ensembl" id="ENSABRP00000019015.1"/>
    </source>
</evidence>
<dbReference type="Ensembl" id="ENSABRT00000026786.1">
    <property type="protein sequence ID" value="ENSABRP00000019015.1"/>
    <property type="gene ID" value="ENSABRG00000016309.1"/>
</dbReference>
<dbReference type="AlphaFoldDB" id="A0A8B9CFK7"/>
<evidence type="ECO:0000313" key="2">
    <source>
        <dbReference type="Proteomes" id="UP000694426"/>
    </source>
</evidence>
<accession>A0A8B9CFK7</accession>